<keyword evidence="6" id="KW-1185">Reference proteome</keyword>
<dbReference type="SUPFAM" id="SSF53756">
    <property type="entry name" value="UDP-Glycosyltransferase/glycogen phosphorylase"/>
    <property type="match status" value="1"/>
</dbReference>
<keyword evidence="2 5" id="KW-0808">Transferase</keyword>
<evidence type="ECO:0000313" key="5">
    <source>
        <dbReference type="EMBL" id="NMM95236.1"/>
    </source>
</evidence>
<name>A0A7Y0HTL9_9BIFI</name>
<dbReference type="CDD" id="cd03812">
    <property type="entry name" value="GT4_CapH-like"/>
    <property type="match status" value="1"/>
</dbReference>
<dbReference type="AlphaFoldDB" id="A0A7Y0HTL9"/>
<dbReference type="GO" id="GO:1901137">
    <property type="term" value="P:carbohydrate derivative biosynthetic process"/>
    <property type="evidence" value="ECO:0007669"/>
    <property type="project" value="UniProtKB-ARBA"/>
</dbReference>
<dbReference type="InterPro" id="IPR028098">
    <property type="entry name" value="Glyco_trans_4-like_N"/>
</dbReference>
<proteinExistence type="predicted"/>
<sequence>MSGPIRVAQVVGRMMGGGVEATIMNHYRHIDHSRVQFDFIAQTDSTVVPRDEIESLGGRVFFVPSYKNPVAYVNACRKLFTTIKPDIVHSNMNAVSVFTLMAASQAGVKVRIAHSHSTSNPAERGKTLVKNVLRPFSRVYPTHYAACSDFAARWLFGDKLVDSGAVYLMRNAIDLDRFVYSQQLRDAKRSKLGIYPNQLVVGQVGRLCFQKNQAFSLKMFAELLKQLPDAVFVIVGDGDSRGELEHQSRALDIADHVKFLGVREDVAELYSMFDVLLFPSTYEGLGMAAVEAQATGLPVIASDQVPDEAAVVPELMQRLLLNSDPAQWTEAVASARNVSIKRLGRKTELTRAGYDIHQSAKQLTNWYETLSTGNHSRGIA</sequence>
<gene>
    <name evidence="5" type="ORF">G1C95_2424</name>
</gene>
<evidence type="ECO:0000256" key="1">
    <source>
        <dbReference type="ARBA" id="ARBA00022676"/>
    </source>
</evidence>
<dbReference type="InterPro" id="IPR001296">
    <property type="entry name" value="Glyco_trans_1"/>
</dbReference>
<dbReference type="PANTHER" id="PTHR45947:SF3">
    <property type="entry name" value="SULFOQUINOVOSYL TRANSFERASE SQD2"/>
    <property type="match status" value="1"/>
</dbReference>
<dbReference type="EMBL" id="JAAIII010000011">
    <property type="protein sequence ID" value="NMM95236.1"/>
    <property type="molecule type" value="Genomic_DNA"/>
</dbReference>
<dbReference type="GO" id="GO:0016758">
    <property type="term" value="F:hexosyltransferase activity"/>
    <property type="evidence" value="ECO:0007669"/>
    <property type="project" value="TreeGrafter"/>
</dbReference>
<organism evidence="5 6">
    <name type="scientific">Bifidobacterium oedipodis</name>
    <dbReference type="NCBI Taxonomy" id="2675322"/>
    <lineage>
        <taxon>Bacteria</taxon>
        <taxon>Bacillati</taxon>
        <taxon>Actinomycetota</taxon>
        <taxon>Actinomycetes</taxon>
        <taxon>Bifidobacteriales</taxon>
        <taxon>Bifidobacteriaceae</taxon>
        <taxon>Bifidobacterium</taxon>
    </lineage>
</organism>
<evidence type="ECO:0000259" key="3">
    <source>
        <dbReference type="Pfam" id="PF00534"/>
    </source>
</evidence>
<dbReference type="Proteomes" id="UP000532194">
    <property type="component" value="Unassembled WGS sequence"/>
</dbReference>
<dbReference type="Pfam" id="PF00534">
    <property type="entry name" value="Glycos_transf_1"/>
    <property type="match status" value="1"/>
</dbReference>
<dbReference type="PANTHER" id="PTHR45947">
    <property type="entry name" value="SULFOQUINOVOSYL TRANSFERASE SQD2"/>
    <property type="match status" value="1"/>
</dbReference>
<protein>
    <submittedName>
        <fullName evidence="5">Glycosyl transferase</fullName>
    </submittedName>
</protein>
<reference evidence="5 6" key="1">
    <citation type="submission" date="2020-02" db="EMBL/GenBank/DDBJ databases">
        <title>Characterization of phylogenetic diversity of novel bifidobacterial species isolated in Czech ZOOs.</title>
        <authorList>
            <person name="Lugli G.A."/>
            <person name="Vera N.B."/>
            <person name="Ventura M."/>
        </authorList>
    </citation>
    <scope>NUCLEOTIDE SEQUENCE [LARGE SCALE GENOMIC DNA]</scope>
    <source>
        <strain evidence="5 6">DSM 109957</strain>
    </source>
</reference>
<accession>A0A7Y0HTL9</accession>
<dbReference type="InterPro" id="IPR050194">
    <property type="entry name" value="Glycosyltransferase_grp1"/>
</dbReference>
<dbReference type="Pfam" id="PF13439">
    <property type="entry name" value="Glyco_transf_4"/>
    <property type="match status" value="1"/>
</dbReference>
<dbReference type="Gene3D" id="3.40.50.2000">
    <property type="entry name" value="Glycogen Phosphorylase B"/>
    <property type="match status" value="2"/>
</dbReference>
<evidence type="ECO:0000259" key="4">
    <source>
        <dbReference type="Pfam" id="PF13439"/>
    </source>
</evidence>
<dbReference type="RefSeq" id="WP_169173231.1">
    <property type="nucleotide sequence ID" value="NZ_JAAIII010000011.1"/>
</dbReference>
<feature type="domain" description="Glycosyltransferase subfamily 4-like N-terminal" evidence="4">
    <location>
        <begin position="17"/>
        <end position="177"/>
    </location>
</feature>
<keyword evidence="1" id="KW-0328">Glycosyltransferase</keyword>
<feature type="domain" description="Glycosyl transferase family 1" evidence="3">
    <location>
        <begin position="186"/>
        <end position="334"/>
    </location>
</feature>
<comment type="caution">
    <text evidence="5">The sequence shown here is derived from an EMBL/GenBank/DDBJ whole genome shotgun (WGS) entry which is preliminary data.</text>
</comment>
<evidence type="ECO:0000313" key="6">
    <source>
        <dbReference type="Proteomes" id="UP000532194"/>
    </source>
</evidence>
<evidence type="ECO:0000256" key="2">
    <source>
        <dbReference type="ARBA" id="ARBA00022679"/>
    </source>
</evidence>